<evidence type="ECO:0000313" key="2">
    <source>
        <dbReference type="EMBL" id="KPI34784.1"/>
    </source>
</evidence>
<dbReference type="GeneID" id="28730818"/>
<reference evidence="2 3" key="1">
    <citation type="submission" date="2015-06" db="EMBL/GenBank/DDBJ databases">
        <title>Draft genome of the ant-associated black yeast Phialophora attae CBS 131958.</title>
        <authorList>
            <person name="Moreno L.F."/>
            <person name="Stielow B.J."/>
            <person name="de Hoog S."/>
            <person name="Vicente V.A."/>
            <person name="Weiss V.A."/>
            <person name="de Vries M."/>
            <person name="Cruz L.M."/>
            <person name="Souza E.M."/>
        </authorList>
    </citation>
    <scope>NUCLEOTIDE SEQUENCE [LARGE SCALE GENOMIC DNA]</scope>
    <source>
        <strain evidence="2 3">CBS 131958</strain>
    </source>
</reference>
<dbReference type="RefSeq" id="XP_017994747.1">
    <property type="nucleotide sequence ID" value="XM_018138938.1"/>
</dbReference>
<evidence type="ECO:0000313" key="3">
    <source>
        <dbReference type="Proteomes" id="UP000038010"/>
    </source>
</evidence>
<evidence type="ECO:0000256" key="1">
    <source>
        <dbReference type="SAM" id="MobiDB-lite"/>
    </source>
</evidence>
<accession>A0A0N1GXB8</accession>
<protein>
    <submittedName>
        <fullName evidence="2">Uncharacterized protein</fullName>
    </submittedName>
</protein>
<dbReference type="AlphaFoldDB" id="A0A0N1GXB8"/>
<comment type="caution">
    <text evidence="2">The sequence shown here is derived from an EMBL/GenBank/DDBJ whole genome shotgun (WGS) entry which is preliminary data.</text>
</comment>
<dbReference type="EMBL" id="LFJN01000050">
    <property type="protein sequence ID" value="KPI34784.1"/>
    <property type="molecule type" value="Genomic_DNA"/>
</dbReference>
<gene>
    <name evidence="2" type="ORF">AB675_10183</name>
</gene>
<dbReference type="Proteomes" id="UP000038010">
    <property type="component" value="Unassembled WGS sequence"/>
</dbReference>
<organism evidence="2 3">
    <name type="scientific">Cyphellophora attinorum</name>
    <dbReference type="NCBI Taxonomy" id="1664694"/>
    <lineage>
        <taxon>Eukaryota</taxon>
        <taxon>Fungi</taxon>
        <taxon>Dikarya</taxon>
        <taxon>Ascomycota</taxon>
        <taxon>Pezizomycotina</taxon>
        <taxon>Eurotiomycetes</taxon>
        <taxon>Chaetothyriomycetidae</taxon>
        <taxon>Chaetothyriales</taxon>
        <taxon>Cyphellophoraceae</taxon>
        <taxon>Cyphellophora</taxon>
    </lineage>
</organism>
<sequence>MARKDFFEVTLRSQTKQVYERNVERMKNTEDGLFEPEGETIPDDVELLKQPARTVRQGDEEIAFEINVDRGHMETIVAPRVVFNQTDDFACSRLHCRAKSDPKKDRQSHQPNRMHTKLRVDVYPWAHRTQKANIPLETDLPTDGKDLEGSCIPDRLLFRFEFNCVTREYLLVKSRSGKRKTNDSVSDQSIANVCTTLPNNDPKRRYPEIEQYNEQ</sequence>
<keyword evidence="3" id="KW-1185">Reference proteome</keyword>
<name>A0A0N1GXB8_9EURO</name>
<feature type="region of interest" description="Disordered" evidence="1">
    <location>
        <begin position="193"/>
        <end position="215"/>
    </location>
</feature>
<dbReference type="VEuPathDB" id="FungiDB:AB675_10183"/>
<proteinExistence type="predicted"/>